<dbReference type="AlphaFoldDB" id="A0A2T0GRN3"/>
<dbReference type="PANTHER" id="PTHR36110">
    <property type="entry name" value="RING-CLEAVING DIOXYGENASE MHQE-RELATED"/>
    <property type="match status" value="1"/>
</dbReference>
<accession>A0A2T0GRN3</accession>
<comment type="caution">
    <text evidence="3">The sequence shown here is derived from an EMBL/GenBank/DDBJ whole genome shotgun (WGS) entry which is preliminary data.</text>
</comment>
<dbReference type="CDD" id="cd08347">
    <property type="entry name" value="PcpA_C_like"/>
    <property type="match status" value="1"/>
</dbReference>
<feature type="region of interest" description="Disordered" evidence="1">
    <location>
        <begin position="307"/>
        <end position="330"/>
    </location>
</feature>
<proteinExistence type="predicted"/>
<gene>
    <name evidence="3" type="ORF">CEP50_19035</name>
</gene>
<dbReference type="PANTHER" id="PTHR36110:SF2">
    <property type="entry name" value="RING-CLEAVING DIOXYGENASE MHQE-RELATED"/>
    <property type="match status" value="1"/>
</dbReference>
<keyword evidence="3" id="KW-0223">Dioxygenase</keyword>
<evidence type="ECO:0000313" key="4">
    <source>
        <dbReference type="Proteomes" id="UP000239352"/>
    </source>
</evidence>
<dbReference type="EMBL" id="PVSR01000060">
    <property type="protein sequence ID" value="PRW61760.1"/>
    <property type="molecule type" value="Genomic_DNA"/>
</dbReference>
<sequence>MPSTPTGLHHVTAIATDPQRNVDFYRTALGLRLVKRTVNFDAPDTYHLCFGGESGQPGTLITFFPWPNAPRGRRGAGQTTSVAFSVPQHSLGWWQRHLDGLDVETGSPSARSEEEALRVTDPDGLLIELVGHPWADSRGPWENGTIPPEYAIRGLHSVTVTEIGHEHTAELLTGTLGFRLVEEDGSRFRFAAAGEGSGAMVDVRCSPEAPLGVVAAGTVHHIAWRSADDAEQRQWREVLLDSGVDVTPVLDRHYFRSIYFREPGGVLFEIATDPPGFTVDEPLPELGTALKLPPWLEPSRAEIERSLPALRVPGPDEEITFTPPPAEETP</sequence>
<keyword evidence="3" id="KW-0560">Oxidoreductase</keyword>
<dbReference type="STRING" id="1050202.GCA_000384035_01751"/>
<evidence type="ECO:0000313" key="3">
    <source>
        <dbReference type="EMBL" id="PRW61760.1"/>
    </source>
</evidence>
<dbReference type="SUPFAM" id="SSF54593">
    <property type="entry name" value="Glyoxalase/Bleomycin resistance protein/Dihydroxybiphenyl dioxygenase"/>
    <property type="match status" value="1"/>
</dbReference>
<dbReference type="PROSITE" id="PS51819">
    <property type="entry name" value="VOC"/>
    <property type="match status" value="2"/>
</dbReference>
<reference evidence="3 4" key="1">
    <citation type="submission" date="2018-03" db="EMBL/GenBank/DDBJ databases">
        <title>Actinopolyspora mortivallis from Sahara, screening for active biomolecules.</title>
        <authorList>
            <person name="Selama O."/>
            <person name="Wellington E.M.H."/>
            <person name="Hacene H."/>
        </authorList>
    </citation>
    <scope>NUCLEOTIDE SEQUENCE [LARGE SCALE GENOMIC DNA]</scope>
    <source>
        <strain evidence="3 4">M5A</strain>
    </source>
</reference>
<dbReference type="RefSeq" id="WP_106115292.1">
    <property type="nucleotide sequence ID" value="NZ_PVSR01000060.1"/>
</dbReference>
<protein>
    <submittedName>
        <fullName evidence="3">Ring-cleaving dioxygenase</fullName>
    </submittedName>
</protein>
<dbReference type="Gene3D" id="3.10.180.10">
    <property type="entry name" value="2,3-Dihydroxybiphenyl 1,2-Dioxygenase, domain 1"/>
    <property type="match status" value="2"/>
</dbReference>
<dbReference type="InterPro" id="IPR037523">
    <property type="entry name" value="VOC_core"/>
</dbReference>
<organism evidence="3 4">
    <name type="scientific">Actinopolyspora mortivallis</name>
    <dbReference type="NCBI Taxonomy" id="33906"/>
    <lineage>
        <taxon>Bacteria</taxon>
        <taxon>Bacillati</taxon>
        <taxon>Actinomycetota</taxon>
        <taxon>Actinomycetes</taxon>
        <taxon>Actinopolysporales</taxon>
        <taxon>Actinopolysporaceae</taxon>
        <taxon>Actinopolyspora</taxon>
    </lineage>
</organism>
<evidence type="ECO:0000256" key="1">
    <source>
        <dbReference type="SAM" id="MobiDB-lite"/>
    </source>
</evidence>
<feature type="domain" description="VOC" evidence="2">
    <location>
        <begin position="7"/>
        <end position="132"/>
    </location>
</feature>
<dbReference type="InterPro" id="IPR029068">
    <property type="entry name" value="Glyas_Bleomycin-R_OHBP_Dase"/>
</dbReference>
<dbReference type="InParanoid" id="A0A2T0GRN3"/>
<keyword evidence="4" id="KW-1185">Reference proteome</keyword>
<dbReference type="GO" id="GO:0051213">
    <property type="term" value="F:dioxygenase activity"/>
    <property type="evidence" value="ECO:0007669"/>
    <property type="project" value="UniProtKB-KW"/>
</dbReference>
<feature type="domain" description="VOC" evidence="2">
    <location>
        <begin position="154"/>
        <end position="273"/>
    </location>
</feature>
<dbReference type="Proteomes" id="UP000239352">
    <property type="component" value="Unassembled WGS sequence"/>
</dbReference>
<dbReference type="InterPro" id="IPR052537">
    <property type="entry name" value="Extradiol_RC_dioxygenase"/>
</dbReference>
<name>A0A2T0GRN3_ACTMO</name>
<dbReference type="Pfam" id="PF00903">
    <property type="entry name" value="Glyoxalase"/>
    <property type="match status" value="2"/>
</dbReference>
<evidence type="ECO:0000259" key="2">
    <source>
        <dbReference type="PROSITE" id="PS51819"/>
    </source>
</evidence>
<dbReference type="InterPro" id="IPR004360">
    <property type="entry name" value="Glyas_Fos-R_dOase_dom"/>
</dbReference>